<dbReference type="EMBL" id="QTSX02006204">
    <property type="protein sequence ID" value="KAJ9055879.1"/>
    <property type="molecule type" value="Genomic_DNA"/>
</dbReference>
<evidence type="ECO:0000313" key="2">
    <source>
        <dbReference type="Proteomes" id="UP001165960"/>
    </source>
</evidence>
<gene>
    <name evidence="1" type="ORF">DSO57_1038738</name>
</gene>
<accession>A0ACC2S0N2</accession>
<feature type="non-terminal residue" evidence="1">
    <location>
        <position position="68"/>
    </location>
</feature>
<name>A0ACC2S0N2_9FUNG</name>
<evidence type="ECO:0000313" key="1">
    <source>
        <dbReference type="EMBL" id="KAJ9055879.1"/>
    </source>
</evidence>
<comment type="caution">
    <text evidence="1">The sequence shown here is derived from an EMBL/GenBank/DDBJ whole genome shotgun (WGS) entry which is preliminary data.</text>
</comment>
<sequence>MAALPGGLEQSSCRRISGEPGHAGQVALRTRLGNGSWVADLNVATKLSASPASISYNTQGALNELPLD</sequence>
<dbReference type="Proteomes" id="UP001165960">
    <property type="component" value="Unassembled WGS sequence"/>
</dbReference>
<keyword evidence="2" id="KW-1185">Reference proteome</keyword>
<organism evidence="1 2">
    <name type="scientific">Entomophthora muscae</name>
    <dbReference type="NCBI Taxonomy" id="34485"/>
    <lineage>
        <taxon>Eukaryota</taxon>
        <taxon>Fungi</taxon>
        <taxon>Fungi incertae sedis</taxon>
        <taxon>Zoopagomycota</taxon>
        <taxon>Entomophthoromycotina</taxon>
        <taxon>Entomophthoromycetes</taxon>
        <taxon>Entomophthorales</taxon>
        <taxon>Entomophthoraceae</taxon>
        <taxon>Entomophthora</taxon>
    </lineage>
</organism>
<protein>
    <submittedName>
        <fullName evidence="1">Uncharacterized protein</fullName>
    </submittedName>
</protein>
<proteinExistence type="predicted"/>
<reference evidence="1" key="1">
    <citation type="submission" date="2022-04" db="EMBL/GenBank/DDBJ databases">
        <title>Genome of the entomopathogenic fungus Entomophthora muscae.</title>
        <authorList>
            <person name="Elya C."/>
            <person name="Lovett B.R."/>
            <person name="Lee E."/>
            <person name="Macias A.M."/>
            <person name="Hajek A.E."/>
            <person name="De Bivort B.L."/>
            <person name="Kasson M.T."/>
            <person name="De Fine Licht H.H."/>
            <person name="Stajich J.E."/>
        </authorList>
    </citation>
    <scope>NUCLEOTIDE SEQUENCE</scope>
    <source>
        <strain evidence="1">Berkeley</strain>
    </source>
</reference>